<evidence type="ECO:0000313" key="3">
    <source>
        <dbReference type="Proteomes" id="UP001497482"/>
    </source>
</evidence>
<organism evidence="2 3">
    <name type="scientific">Knipowitschia caucasica</name>
    <name type="common">Caucasian dwarf goby</name>
    <name type="synonym">Pomatoschistus caucasicus</name>
    <dbReference type="NCBI Taxonomy" id="637954"/>
    <lineage>
        <taxon>Eukaryota</taxon>
        <taxon>Metazoa</taxon>
        <taxon>Chordata</taxon>
        <taxon>Craniata</taxon>
        <taxon>Vertebrata</taxon>
        <taxon>Euteleostomi</taxon>
        <taxon>Actinopterygii</taxon>
        <taxon>Neopterygii</taxon>
        <taxon>Teleostei</taxon>
        <taxon>Neoteleostei</taxon>
        <taxon>Acanthomorphata</taxon>
        <taxon>Gobiaria</taxon>
        <taxon>Gobiiformes</taxon>
        <taxon>Gobioidei</taxon>
        <taxon>Gobiidae</taxon>
        <taxon>Gobiinae</taxon>
        <taxon>Knipowitschia</taxon>
    </lineage>
</organism>
<gene>
    <name evidence="2" type="ORF">KC01_LOCUS4049</name>
</gene>
<evidence type="ECO:0000256" key="1">
    <source>
        <dbReference type="SAM" id="MobiDB-lite"/>
    </source>
</evidence>
<dbReference type="Proteomes" id="UP001497482">
    <property type="component" value="Chromosome 10"/>
</dbReference>
<dbReference type="EMBL" id="OZ035832">
    <property type="protein sequence ID" value="CAL1571996.1"/>
    <property type="molecule type" value="Genomic_DNA"/>
</dbReference>
<feature type="region of interest" description="Disordered" evidence="1">
    <location>
        <begin position="73"/>
        <end position="103"/>
    </location>
</feature>
<sequence>MSNVYEQKPKPMTVKTAPGAELEPVPSHDLRSRPALLPLFPQPHYHTDVGLKRACSLTMGALGQSRSGVRAEGWGAWGGGGGGGGGGPWTLQHHTASHHLLPL</sequence>
<reference evidence="2 3" key="1">
    <citation type="submission" date="2024-04" db="EMBL/GenBank/DDBJ databases">
        <authorList>
            <person name="Waldvogel A.-M."/>
            <person name="Schoenle A."/>
        </authorList>
    </citation>
    <scope>NUCLEOTIDE SEQUENCE [LARGE SCALE GENOMIC DNA]</scope>
</reference>
<proteinExistence type="predicted"/>
<protein>
    <submittedName>
        <fullName evidence="2">Uncharacterized protein</fullName>
    </submittedName>
</protein>
<accession>A0AAV2J2W1</accession>
<keyword evidence="3" id="KW-1185">Reference proteome</keyword>
<evidence type="ECO:0000313" key="2">
    <source>
        <dbReference type="EMBL" id="CAL1571996.1"/>
    </source>
</evidence>
<dbReference type="AlphaFoldDB" id="A0AAV2J2W1"/>
<feature type="compositionally biased region" description="Gly residues" evidence="1">
    <location>
        <begin position="75"/>
        <end position="88"/>
    </location>
</feature>
<feature type="region of interest" description="Disordered" evidence="1">
    <location>
        <begin position="1"/>
        <end position="29"/>
    </location>
</feature>
<name>A0AAV2J2W1_KNICA</name>